<gene>
    <name evidence="9" type="ORF">ONB1V03_LOCUS7225</name>
</gene>
<evidence type="ECO:0000256" key="6">
    <source>
        <dbReference type="SAM" id="MobiDB-lite"/>
    </source>
</evidence>
<dbReference type="InterPro" id="IPR011600">
    <property type="entry name" value="Pept_C14_caspase"/>
</dbReference>
<proteinExistence type="inferred from homology"/>
<dbReference type="InterPro" id="IPR001309">
    <property type="entry name" value="Pept_C14_p20"/>
</dbReference>
<dbReference type="Gene3D" id="3.40.50.1460">
    <property type="match status" value="2"/>
</dbReference>
<evidence type="ECO:0000313" key="9">
    <source>
        <dbReference type="EMBL" id="CAD7649319.1"/>
    </source>
</evidence>
<dbReference type="InterPro" id="IPR008271">
    <property type="entry name" value="Ser/Thr_kinase_AS"/>
</dbReference>
<feature type="region of interest" description="Disordered" evidence="6">
    <location>
        <begin position="1"/>
        <end position="24"/>
    </location>
</feature>
<evidence type="ECO:0000256" key="2">
    <source>
        <dbReference type="ARBA" id="ARBA00022741"/>
    </source>
</evidence>
<comment type="similarity">
    <text evidence="5">Belongs to the protein kinase superfamily. Ser/Thr protein kinase family. GCN2 subfamily.</text>
</comment>
<dbReference type="OrthoDB" id="248923at2759"/>
<dbReference type="Gene3D" id="3.30.200.20">
    <property type="entry name" value="Phosphorylase Kinase, domain 1"/>
    <property type="match status" value="1"/>
</dbReference>
<dbReference type="GO" id="GO:0004197">
    <property type="term" value="F:cysteine-type endopeptidase activity"/>
    <property type="evidence" value="ECO:0007669"/>
    <property type="project" value="InterPro"/>
</dbReference>
<feature type="domain" description="Caspase family p20" evidence="8">
    <location>
        <begin position="274"/>
        <end position="384"/>
    </location>
</feature>
<dbReference type="AlphaFoldDB" id="A0A7R9LWN5"/>
<keyword evidence="2" id="KW-0547">Nucleotide-binding</keyword>
<dbReference type="Pfam" id="PF00069">
    <property type="entry name" value="Pkinase"/>
    <property type="match status" value="1"/>
</dbReference>
<dbReference type="Pfam" id="PF00656">
    <property type="entry name" value="Peptidase_C14"/>
    <property type="match status" value="1"/>
</dbReference>
<dbReference type="PROSITE" id="PS50011">
    <property type="entry name" value="PROTEIN_KINASE_DOM"/>
    <property type="match status" value="1"/>
</dbReference>
<dbReference type="PANTHER" id="PTHR11042:SF190">
    <property type="entry name" value="MITOSIS INHIBITOR PROTEIN KINASE MIK1"/>
    <property type="match status" value="1"/>
</dbReference>
<dbReference type="PROSITE" id="PS00108">
    <property type="entry name" value="PROTEIN_KINASE_ST"/>
    <property type="match status" value="1"/>
</dbReference>
<dbReference type="GO" id="GO:0005737">
    <property type="term" value="C:cytoplasm"/>
    <property type="evidence" value="ECO:0007669"/>
    <property type="project" value="TreeGrafter"/>
</dbReference>
<feature type="domain" description="Protein kinase" evidence="7">
    <location>
        <begin position="417"/>
        <end position="785"/>
    </location>
</feature>
<keyword evidence="1" id="KW-0808">Transferase</keyword>
<dbReference type="Gene3D" id="1.10.510.10">
    <property type="entry name" value="Transferase(Phosphotransferase) domain 1"/>
    <property type="match status" value="1"/>
</dbReference>
<evidence type="ECO:0000259" key="8">
    <source>
        <dbReference type="PROSITE" id="PS50208"/>
    </source>
</evidence>
<sequence>MNTANTQPVYDNQYQPNSRANNGYNFGVNSTGNGNYCMDTTSSQPNLTHTSGAQTGWSYIEPLTPSYGTSTLVHSIESTSSPLVTTGVNTDNNIEYPVLDLVDLELPTNEETVGQELEYMYTYETLPQQQPQPPANTSTAVESYETPLVLQTNATNNILRNQTDNSVENIFYDMIHTLINKINLGLSTTTNGGPSLDKIKKILKYENKSQQMTKEFVDELMQKGPGELKQLLARAGLLQEAEAVVEMFITREPWKSTTDVELKVIKAPKLRSGNSRYFQMNSRPRGRAIIFATTDGLDVEIKRWKSIFAQLDFKCEVYVDFKCSEIKDKLLGVSCQQFVADALFVMVIGRGFDQKIYGYDNREVDNEMSFTEIVDIFSANNVKSDAGMSSTQPMDPNNQMPQPIATSSTSISYNQTFVEISLQGEGGFGTVYKVEHKLTGQISAIKRIKIELKDSDANATAKTLKEVENLVKVKSQYVVECYQSWREPGLLFIQMEFCSQNLKDILKDKPQVFGRQSGDPMNLVEYFISCEILRQILESVQYLHELNPQIIHRDLKPDNILIADIIRNGRFIKLCDFGLATVHENSIHNKTKYKHTPDAGDNRYMAPENLQDPEIPDNTPWPYTIGVDLKVINASTLRSGSSRYFFMDSQPRGRAIVFVTTDGLMDEADRWKSIFEQLGFEYDSYRNAPCSQIRDVLLGVSCQRYDADALFIMFIGGLYNGKLRGSGDRPDNEMSVTEIVDMFCDNVGKGGQHIESDIQMENFRKNVNQRTYVIYALSKSVNSWLNHAEGITLFGQAFSYTIAQYACNMHM</sequence>
<dbReference type="InterPro" id="IPR050339">
    <property type="entry name" value="CC_SR_Kinase"/>
</dbReference>
<dbReference type="GO" id="GO:0005524">
    <property type="term" value="F:ATP binding"/>
    <property type="evidence" value="ECO:0007669"/>
    <property type="project" value="UniProtKB-KW"/>
</dbReference>
<name>A0A7R9LWN5_9ACAR</name>
<keyword evidence="10" id="KW-1185">Reference proteome</keyword>
<dbReference type="InterPro" id="IPR011009">
    <property type="entry name" value="Kinase-like_dom_sf"/>
</dbReference>
<dbReference type="PROSITE" id="PS50208">
    <property type="entry name" value="CASPASE_P20"/>
    <property type="match status" value="1"/>
</dbReference>
<dbReference type="SMART" id="SM00220">
    <property type="entry name" value="S_TKc"/>
    <property type="match status" value="1"/>
</dbReference>
<keyword evidence="4" id="KW-0067">ATP-binding</keyword>
<evidence type="ECO:0008006" key="11">
    <source>
        <dbReference type="Google" id="ProtNLM"/>
    </source>
</evidence>
<reference evidence="9" key="1">
    <citation type="submission" date="2020-11" db="EMBL/GenBank/DDBJ databases">
        <authorList>
            <person name="Tran Van P."/>
        </authorList>
    </citation>
    <scope>NUCLEOTIDE SEQUENCE</scope>
</reference>
<dbReference type="SUPFAM" id="SSF52129">
    <property type="entry name" value="Caspase-like"/>
    <property type="match status" value="2"/>
</dbReference>
<dbReference type="CDD" id="cd00180">
    <property type="entry name" value="PKc"/>
    <property type="match status" value="1"/>
</dbReference>
<dbReference type="PANTHER" id="PTHR11042">
    <property type="entry name" value="EUKARYOTIC TRANSLATION INITIATION FACTOR 2-ALPHA KINASE EIF2-ALPHA KINASE -RELATED"/>
    <property type="match status" value="1"/>
</dbReference>
<dbReference type="EMBL" id="OC918396">
    <property type="protein sequence ID" value="CAD7649319.1"/>
    <property type="molecule type" value="Genomic_DNA"/>
</dbReference>
<protein>
    <recommendedName>
        <fullName evidence="11">Non-specific serine/threonine protein kinase</fullName>
    </recommendedName>
</protein>
<dbReference type="GO" id="GO:0005634">
    <property type="term" value="C:nucleus"/>
    <property type="evidence" value="ECO:0007669"/>
    <property type="project" value="TreeGrafter"/>
</dbReference>
<evidence type="ECO:0000313" key="10">
    <source>
        <dbReference type="Proteomes" id="UP000728032"/>
    </source>
</evidence>
<evidence type="ECO:0000256" key="1">
    <source>
        <dbReference type="ARBA" id="ARBA00022679"/>
    </source>
</evidence>
<dbReference type="SUPFAM" id="SSF56112">
    <property type="entry name" value="Protein kinase-like (PK-like)"/>
    <property type="match status" value="1"/>
</dbReference>
<accession>A0A7R9LWN5</accession>
<dbReference type="GO" id="GO:0004672">
    <property type="term" value="F:protein kinase activity"/>
    <property type="evidence" value="ECO:0007669"/>
    <property type="project" value="InterPro"/>
</dbReference>
<dbReference type="InterPro" id="IPR000719">
    <property type="entry name" value="Prot_kinase_dom"/>
</dbReference>
<dbReference type="GO" id="GO:0006508">
    <property type="term" value="P:proteolysis"/>
    <property type="evidence" value="ECO:0007669"/>
    <property type="project" value="InterPro"/>
</dbReference>
<evidence type="ECO:0000259" key="7">
    <source>
        <dbReference type="PROSITE" id="PS50011"/>
    </source>
</evidence>
<dbReference type="EMBL" id="CAJPVJ010003571">
    <property type="protein sequence ID" value="CAG2167728.1"/>
    <property type="molecule type" value="Genomic_DNA"/>
</dbReference>
<dbReference type="InterPro" id="IPR029030">
    <property type="entry name" value="Caspase-like_dom_sf"/>
</dbReference>
<evidence type="ECO:0000256" key="5">
    <source>
        <dbReference type="ARBA" id="ARBA00037982"/>
    </source>
</evidence>
<dbReference type="Proteomes" id="UP000728032">
    <property type="component" value="Unassembled WGS sequence"/>
</dbReference>
<evidence type="ECO:0000256" key="4">
    <source>
        <dbReference type="ARBA" id="ARBA00022840"/>
    </source>
</evidence>
<keyword evidence="3" id="KW-0418">Kinase</keyword>
<evidence type="ECO:0000256" key="3">
    <source>
        <dbReference type="ARBA" id="ARBA00022777"/>
    </source>
</evidence>
<organism evidence="9">
    <name type="scientific">Oppiella nova</name>
    <dbReference type="NCBI Taxonomy" id="334625"/>
    <lineage>
        <taxon>Eukaryota</taxon>
        <taxon>Metazoa</taxon>
        <taxon>Ecdysozoa</taxon>
        <taxon>Arthropoda</taxon>
        <taxon>Chelicerata</taxon>
        <taxon>Arachnida</taxon>
        <taxon>Acari</taxon>
        <taxon>Acariformes</taxon>
        <taxon>Sarcoptiformes</taxon>
        <taxon>Oribatida</taxon>
        <taxon>Brachypylina</taxon>
        <taxon>Oppioidea</taxon>
        <taxon>Oppiidae</taxon>
        <taxon>Oppiella</taxon>
    </lineage>
</organism>